<evidence type="ECO:0000256" key="1">
    <source>
        <dbReference type="ARBA" id="ARBA00004141"/>
    </source>
</evidence>
<comment type="caution">
    <text evidence="10">The sequence shown here is derived from an EMBL/GenBank/DDBJ whole genome shotgun (WGS) entry which is preliminary data.</text>
</comment>
<feature type="transmembrane region" description="Helical" evidence="9">
    <location>
        <begin position="128"/>
        <end position="144"/>
    </location>
</feature>
<protein>
    <recommendedName>
        <fullName evidence="6">lysoplasmalogenase</fullName>
        <ecNumber evidence="6">3.3.2.2</ecNumber>
    </recommendedName>
</protein>
<reference evidence="10" key="1">
    <citation type="journal article" date="2023" name="G3 (Bethesda)">
        <title>A reference genome for the long-term kleptoplast-retaining sea slug Elysia crispata morphotype clarki.</title>
        <authorList>
            <person name="Eastman K.E."/>
            <person name="Pendleton A.L."/>
            <person name="Shaikh M.A."/>
            <person name="Suttiyut T."/>
            <person name="Ogas R."/>
            <person name="Tomko P."/>
            <person name="Gavelis G."/>
            <person name="Widhalm J.R."/>
            <person name="Wisecaver J.H."/>
        </authorList>
    </citation>
    <scope>NUCLEOTIDE SEQUENCE</scope>
    <source>
        <strain evidence="10">ECLA1</strain>
    </source>
</reference>
<dbReference type="EMBL" id="JAWDGP010002890">
    <property type="protein sequence ID" value="KAK3779011.1"/>
    <property type="molecule type" value="Genomic_DNA"/>
</dbReference>
<dbReference type="InterPro" id="IPR012506">
    <property type="entry name" value="TMEM86B-like"/>
</dbReference>
<comment type="catalytic activity">
    <reaction evidence="7">
        <text>a 1-O-(1Z-alkenyl)-sn-glycero-3-phosphoethanolamine + H2O = a 2,3-saturated aldehyde + sn-glycero-3-phosphoethanolamine</text>
        <dbReference type="Rhea" id="RHEA:16905"/>
        <dbReference type="ChEBI" id="CHEBI:15377"/>
        <dbReference type="ChEBI" id="CHEBI:73359"/>
        <dbReference type="ChEBI" id="CHEBI:77288"/>
        <dbReference type="ChEBI" id="CHEBI:143890"/>
        <dbReference type="EC" id="3.3.2.2"/>
    </reaction>
</comment>
<dbReference type="PANTHER" id="PTHR31885">
    <property type="entry name" value="GH04784P"/>
    <property type="match status" value="1"/>
</dbReference>
<dbReference type="Proteomes" id="UP001283361">
    <property type="component" value="Unassembled WGS sequence"/>
</dbReference>
<evidence type="ECO:0000313" key="11">
    <source>
        <dbReference type="Proteomes" id="UP001283361"/>
    </source>
</evidence>
<name>A0AAE1DQ62_9GAST</name>
<feature type="transmembrane region" description="Helical" evidence="9">
    <location>
        <begin position="150"/>
        <end position="171"/>
    </location>
</feature>
<dbReference type="Pfam" id="PF07947">
    <property type="entry name" value="YhhN"/>
    <property type="match status" value="1"/>
</dbReference>
<gene>
    <name evidence="10" type="ORF">RRG08_034269</name>
</gene>
<evidence type="ECO:0000256" key="5">
    <source>
        <dbReference type="ARBA" id="ARBA00023136"/>
    </source>
</evidence>
<evidence type="ECO:0000256" key="3">
    <source>
        <dbReference type="ARBA" id="ARBA00022692"/>
    </source>
</evidence>
<dbReference type="EC" id="3.3.2.2" evidence="6"/>
<keyword evidence="5 9" id="KW-0472">Membrane</keyword>
<comment type="subcellular location">
    <subcellularLocation>
        <location evidence="1">Membrane</location>
        <topology evidence="1">Multi-pass membrane protein</topology>
    </subcellularLocation>
</comment>
<keyword evidence="4 9" id="KW-1133">Transmembrane helix</keyword>
<keyword evidence="11" id="KW-1185">Reference proteome</keyword>
<evidence type="ECO:0000256" key="9">
    <source>
        <dbReference type="SAM" id="Phobius"/>
    </source>
</evidence>
<evidence type="ECO:0000256" key="8">
    <source>
        <dbReference type="ARBA" id="ARBA00049560"/>
    </source>
</evidence>
<feature type="transmembrane region" description="Helical" evidence="9">
    <location>
        <begin position="30"/>
        <end position="50"/>
    </location>
</feature>
<dbReference type="GO" id="GO:0047408">
    <property type="term" value="F:alkenylglycerophosphocholine hydrolase activity"/>
    <property type="evidence" value="ECO:0007669"/>
    <property type="project" value="UniProtKB-EC"/>
</dbReference>
<comment type="similarity">
    <text evidence="2">Belongs to the TMEM86 family.</text>
</comment>
<evidence type="ECO:0000256" key="6">
    <source>
        <dbReference type="ARBA" id="ARBA00035673"/>
    </source>
</evidence>
<feature type="transmembrane region" description="Helical" evidence="9">
    <location>
        <begin position="183"/>
        <end position="201"/>
    </location>
</feature>
<evidence type="ECO:0000256" key="2">
    <source>
        <dbReference type="ARBA" id="ARBA00007375"/>
    </source>
</evidence>
<dbReference type="AlphaFoldDB" id="A0AAE1DQ62"/>
<sequence length="231" mass="25888">MLDPALLPFFFLLLLYVVTFTPHLGRAPEAWTSAVLKILPVWYLAIYVVLKNIRHRAPHRRQSFQQETIHVSEVAPLKTRFVVGLLISSVGDACLVYRDLFKVGILAFGAAQMMYLLALKHRHKKSRLAWVAVPLCITLNAVLAPGIDEVILNILVFGYSLLIHSMLFYAIAGFESFPSKKSFSAMIGACLFIASDFLIALNKWVIVTPYPEASILMTYYTAQLLLTIGIC</sequence>
<keyword evidence="3 9" id="KW-0812">Transmembrane</keyword>
<accession>A0AAE1DQ62</accession>
<comment type="catalytic activity">
    <reaction evidence="8">
        <text>a 1-O-(1Z-alkenyl)-sn-glycero-3-phosphocholine + H2O = a 2,3-saturated aldehyde + sn-glycerol 3-phosphocholine</text>
        <dbReference type="Rhea" id="RHEA:22544"/>
        <dbReference type="ChEBI" id="CHEBI:15377"/>
        <dbReference type="ChEBI" id="CHEBI:16870"/>
        <dbReference type="ChEBI" id="CHEBI:73359"/>
        <dbReference type="ChEBI" id="CHEBI:77287"/>
        <dbReference type="EC" id="3.3.2.2"/>
    </reaction>
</comment>
<evidence type="ECO:0000256" key="7">
    <source>
        <dbReference type="ARBA" id="ARBA00049458"/>
    </source>
</evidence>
<dbReference type="PANTHER" id="PTHR31885:SF6">
    <property type="entry name" value="GH04784P"/>
    <property type="match status" value="1"/>
</dbReference>
<evidence type="ECO:0000256" key="4">
    <source>
        <dbReference type="ARBA" id="ARBA00022989"/>
    </source>
</evidence>
<dbReference type="GO" id="GO:0016020">
    <property type="term" value="C:membrane"/>
    <property type="evidence" value="ECO:0007669"/>
    <property type="project" value="UniProtKB-SubCell"/>
</dbReference>
<organism evidence="10 11">
    <name type="scientific">Elysia crispata</name>
    <name type="common">lettuce slug</name>
    <dbReference type="NCBI Taxonomy" id="231223"/>
    <lineage>
        <taxon>Eukaryota</taxon>
        <taxon>Metazoa</taxon>
        <taxon>Spiralia</taxon>
        <taxon>Lophotrochozoa</taxon>
        <taxon>Mollusca</taxon>
        <taxon>Gastropoda</taxon>
        <taxon>Heterobranchia</taxon>
        <taxon>Euthyneura</taxon>
        <taxon>Panpulmonata</taxon>
        <taxon>Sacoglossa</taxon>
        <taxon>Placobranchoidea</taxon>
        <taxon>Plakobranchidae</taxon>
        <taxon>Elysia</taxon>
    </lineage>
</organism>
<feature type="transmembrane region" description="Helical" evidence="9">
    <location>
        <begin position="100"/>
        <end position="119"/>
    </location>
</feature>
<proteinExistence type="inferred from homology"/>
<evidence type="ECO:0000313" key="10">
    <source>
        <dbReference type="EMBL" id="KAK3779011.1"/>
    </source>
</evidence>